<dbReference type="AlphaFoldDB" id="A0A0A9DHZ6"/>
<sequence length="86" mass="9303">MNYLEVDFLFGIAFDLNVTPAVFASYCAVLQSEMAYLEPPAPVEAPRLQLQYFCGAGPSEHDDAAAVAVAPAGCHHHNQQQPQLTV</sequence>
<protein>
    <submittedName>
        <fullName evidence="1">Uncharacterized protein</fullName>
    </submittedName>
</protein>
<name>A0A0A9DHZ6_ARUDO</name>
<reference evidence="1" key="2">
    <citation type="journal article" date="2015" name="Data Brief">
        <title>Shoot transcriptome of the giant reed, Arundo donax.</title>
        <authorList>
            <person name="Barrero R.A."/>
            <person name="Guerrero F.D."/>
            <person name="Moolhuijzen P."/>
            <person name="Goolsby J.A."/>
            <person name="Tidwell J."/>
            <person name="Bellgard S.E."/>
            <person name="Bellgard M.I."/>
        </authorList>
    </citation>
    <scope>NUCLEOTIDE SEQUENCE</scope>
    <source>
        <tissue evidence="1">Shoot tissue taken approximately 20 cm above the soil surface</tissue>
    </source>
</reference>
<accession>A0A0A9DHZ6</accession>
<dbReference type="EMBL" id="GBRH01209716">
    <property type="protein sequence ID" value="JAD88179.1"/>
    <property type="molecule type" value="Transcribed_RNA"/>
</dbReference>
<evidence type="ECO:0000313" key="1">
    <source>
        <dbReference type="EMBL" id="JAD88179.1"/>
    </source>
</evidence>
<organism evidence="1">
    <name type="scientific">Arundo donax</name>
    <name type="common">Giant reed</name>
    <name type="synonym">Donax arundinaceus</name>
    <dbReference type="NCBI Taxonomy" id="35708"/>
    <lineage>
        <taxon>Eukaryota</taxon>
        <taxon>Viridiplantae</taxon>
        <taxon>Streptophyta</taxon>
        <taxon>Embryophyta</taxon>
        <taxon>Tracheophyta</taxon>
        <taxon>Spermatophyta</taxon>
        <taxon>Magnoliopsida</taxon>
        <taxon>Liliopsida</taxon>
        <taxon>Poales</taxon>
        <taxon>Poaceae</taxon>
        <taxon>PACMAD clade</taxon>
        <taxon>Arundinoideae</taxon>
        <taxon>Arundineae</taxon>
        <taxon>Arundo</taxon>
    </lineage>
</organism>
<reference evidence="1" key="1">
    <citation type="submission" date="2014-09" db="EMBL/GenBank/DDBJ databases">
        <authorList>
            <person name="Magalhaes I.L.F."/>
            <person name="Oliveira U."/>
            <person name="Santos F.R."/>
            <person name="Vidigal T.H.D.A."/>
            <person name="Brescovit A.D."/>
            <person name="Santos A.J."/>
        </authorList>
    </citation>
    <scope>NUCLEOTIDE SEQUENCE</scope>
    <source>
        <tissue evidence="1">Shoot tissue taken approximately 20 cm above the soil surface</tissue>
    </source>
</reference>
<proteinExistence type="predicted"/>